<name>A0ABQ6PBP7_9SPHN</name>
<dbReference type="Proteomes" id="UP001187221">
    <property type="component" value="Unassembled WGS sequence"/>
</dbReference>
<gene>
    <name evidence="1" type="ORF">NUTIK01_34280</name>
</gene>
<proteinExistence type="predicted"/>
<dbReference type="EMBL" id="BTFW01000004">
    <property type="protein sequence ID" value="GMM62650.1"/>
    <property type="molecule type" value="Genomic_DNA"/>
</dbReference>
<keyword evidence="2" id="KW-1185">Reference proteome</keyword>
<evidence type="ECO:0000313" key="2">
    <source>
        <dbReference type="Proteomes" id="UP001187221"/>
    </source>
</evidence>
<accession>A0ABQ6PBP7</accession>
<comment type="caution">
    <text evidence="1">The sequence shown here is derived from an EMBL/GenBank/DDBJ whole genome shotgun (WGS) entry which is preliminary data.</text>
</comment>
<sequence length="100" mass="10728">MADFSINRSAAKEIMSRKISASGAFSTSARRCIMGSVIVVLPNGLSFATQAYPKFTVTTSAPSYTTLGDTILHASIPRLRIKSGSYSKACAARDMLNLYD</sequence>
<evidence type="ECO:0000313" key="1">
    <source>
        <dbReference type="EMBL" id="GMM62650.1"/>
    </source>
</evidence>
<protein>
    <submittedName>
        <fullName evidence="1">Uncharacterized protein</fullName>
    </submittedName>
</protein>
<organism evidence="1 2">
    <name type="scientific">Novosphingobium pituita</name>
    <dbReference type="NCBI Taxonomy" id="3056842"/>
    <lineage>
        <taxon>Bacteria</taxon>
        <taxon>Pseudomonadati</taxon>
        <taxon>Pseudomonadota</taxon>
        <taxon>Alphaproteobacteria</taxon>
        <taxon>Sphingomonadales</taxon>
        <taxon>Sphingomonadaceae</taxon>
        <taxon>Novosphingobium</taxon>
    </lineage>
</organism>
<reference evidence="1 2" key="1">
    <citation type="submission" date="2023-06" db="EMBL/GenBank/DDBJ databases">
        <title>Draft genome sequence of Novosphingobium sp. strain IK01.</title>
        <authorList>
            <person name="Hatamoto M."/>
            <person name="Ikarashi T."/>
            <person name="Yamaguchi T."/>
        </authorList>
    </citation>
    <scope>NUCLEOTIDE SEQUENCE [LARGE SCALE GENOMIC DNA]</scope>
    <source>
        <strain evidence="1 2">IK01</strain>
    </source>
</reference>